<evidence type="ECO:0000256" key="3">
    <source>
        <dbReference type="ARBA" id="ARBA00023065"/>
    </source>
</evidence>
<evidence type="ECO:0008006" key="6">
    <source>
        <dbReference type="Google" id="ProtNLM"/>
    </source>
</evidence>
<keyword evidence="3" id="KW-0406">Ion transport</keyword>
<dbReference type="InterPro" id="IPR002699">
    <property type="entry name" value="V_ATPase_D"/>
</dbReference>
<comment type="caution">
    <text evidence="4">The sequence shown here is derived from an EMBL/GenBank/DDBJ whole genome shotgun (WGS) entry which is preliminary data.</text>
</comment>
<dbReference type="AlphaFoldDB" id="A0A6V8KF06"/>
<dbReference type="Gene3D" id="1.10.287.3240">
    <property type="match status" value="1"/>
</dbReference>
<dbReference type="Pfam" id="PF01813">
    <property type="entry name" value="ATP-synt_D"/>
    <property type="match status" value="1"/>
</dbReference>
<reference evidence="4 5" key="2">
    <citation type="submission" date="2020-03" db="EMBL/GenBank/DDBJ databases">
        <authorList>
            <person name="Ichikawa N."/>
            <person name="Kimura A."/>
            <person name="Kitahashi Y."/>
            <person name="Uohara A."/>
        </authorList>
    </citation>
    <scope>NUCLEOTIDE SEQUENCE [LARGE SCALE GENOMIC DNA]</scope>
    <source>
        <strain evidence="4 5">NBRC 108639</strain>
    </source>
</reference>
<dbReference type="EMBL" id="BLPF01000002">
    <property type="protein sequence ID" value="GFJ80938.1"/>
    <property type="molecule type" value="Genomic_DNA"/>
</dbReference>
<proteinExistence type="inferred from homology"/>
<evidence type="ECO:0000256" key="2">
    <source>
        <dbReference type="ARBA" id="ARBA00022448"/>
    </source>
</evidence>
<protein>
    <recommendedName>
        <fullName evidence="6">V-type ATPase, D subunit</fullName>
    </recommendedName>
</protein>
<dbReference type="Proteomes" id="UP000482800">
    <property type="component" value="Unassembled WGS sequence"/>
</dbReference>
<comment type="similarity">
    <text evidence="1">Belongs to the V-ATPase D subunit family.</text>
</comment>
<evidence type="ECO:0000313" key="5">
    <source>
        <dbReference type="Proteomes" id="UP000482800"/>
    </source>
</evidence>
<keyword evidence="2" id="KW-0813">Transport</keyword>
<sequence length="202" mass="22572">MPNLRIPPGRAGRLWLLRRLESARLAADLLDRKLRILHREQERLRARTQGTEAAWQTAWRTADTWGLRAALLGGRRELQTAARPPSEVDISWTTVMGLRYPATATCRAVPDPAGVRWSGTAATVAAAAAYQKAVDAAVAHAAAKAAYQAVRVEVTATQRRRRAITQRWIPRLEEALRVLIQRLEEAERAEAVRMRWADASRG</sequence>
<name>A0A6V8KF06_9ACTN</name>
<gene>
    <name evidence="4" type="ORF">Phou_051180</name>
</gene>
<dbReference type="RefSeq" id="WP_173059404.1">
    <property type="nucleotide sequence ID" value="NZ_BAABGO010000062.1"/>
</dbReference>
<evidence type="ECO:0000256" key="1">
    <source>
        <dbReference type="ARBA" id="ARBA00005850"/>
    </source>
</evidence>
<organism evidence="4 5">
    <name type="scientific">Phytohabitans houttuyneae</name>
    <dbReference type="NCBI Taxonomy" id="1076126"/>
    <lineage>
        <taxon>Bacteria</taxon>
        <taxon>Bacillati</taxon>
        <taxon>Actinomycetota</taxon>
        <taxon>Actinomycetes</taxon>
        <taxon>Micromonosporales</taxon>
        <taxon>Micromonosporaceae</taxon>
    </lineage>
</organism>
<accession>A0A6V8KF06</accession>
<evidence type="ECO:0000313" key="4">
    <source>
        <dbReference type="EMBL" id="GFJ80938.1"/>
    </source>
</evidence>
<dbReference type="GO" id="GO:0046961">
    <property type="term" value="F:proton-transporting ATPase activity, rotational mechanism"/>
    <property type="evidence" value="ECO:0007669"/>
    <property type="project" value="InterPro"/>
</dbReference>
<keyword evidence="5" id="KW-1185">Reference proteome</keyword>
<reference evidence="4 5" key="1">
    <citation type="submission" date="2020-03" db="EMBL/GenBank/DDBJ databases">
        <title>Whole genome shotgun sequence of Phytohabitans houttuyneae NBRC 108639.</title>
        <authorList>
            <person name="Komaki H."/>
            <person name="Tamura T."/>
        </authorList>
    </citation>
    <scope>NUCLEOTIDE SEQUENCE [LARGE SCALE GENOMIC DNA]</scope>
    <source>
        <strain evidence="4 5">NBRC 108639</strain>
    </source>
</reference>